<keyword evidence="1" id="KW-0694">RNA-binding</keyword>
<evidence type="ECO:0000256" key="2">
    <source>
        <dbReference type="SAM" id="MobiDB-lite"/>
    </source>
</evidence>
<feature type="region of interest" description="Disordered" evidence="2">
    <location>
        <begin position="1"/>
        <end position="20"/>
    </location>
</feature>
<feature type="compositionally biased region" description="Basic residues" evidence="2">
    <location>
        <begin position="371"/>
        <end position="392"/>
    </location>
</feature>
<name>A0A9P0AEJ0_BEMTA</name>
<feature type="compositionally biased region" description="Basic residues" evidence="2">
    <location>
        <begin position="432"/>
        <end position="445"/>
    </location>
</feature>
<feature type="compositionally biased region" description="Polar residues" evidence="2">
    <location>
        <begin position="1"/>
        <end position="17"/>
    </location>
</feature>
<feature type="compositionally biased region" description="Basic and acidic residues" evidence="2">
    <location>
        <begin position="450"/>
        <end position="516"/>
    </location>
</feature>
<organism evidence="5 6">
    <name type="scientific">Bemisia tabaci</name>
    <name type="common">Sweetpotato whitefly</name>
    <name type="synonym">Aleurodes tabaci</name>
    <dbReference type="NCBI Taxonomy" id="7038"/>
    <lineage>
        <taxon>Eukaryota</taxon>
        <taxon>Metazoa</taxon>
        <taxon>Ecdysozoa</taxon>
        <taxon>Arthropoda</taxon>
        <taxon>Hexapoda</taxon>
        <taxon>Insecta</taxon>
        <taxon>Pterygota</taxon>
        <taxon>Neoptera</taxon>
        <taxon>Paraneoptera</taxon>
        <taxon>Hemiptera</taxon>
        <taxon>Sternorrhyncha</taxon>
        <taxon>Aleyrodoidea</taxon>
        <taxon>Aleyrodidae</taxon>
        <taxon>Aleyrodinae</taxon>
        <taxon>Bemisia</taxon>
    </lineage>
</organism>
<dbReference type="GO" id="GO:0048024">
    <property type="term" value="P:regulation of mRNA splicing, via spliceosome"/>
    <property type="evidence" value="ECO:0007669"/>
    <property type="project" value="TreeGrafter"/>
</dbReference>
<dbReference type="SMART" id="SM00443">
    <property type="entry name" value="G_patch"/>
    <property type="match status" value="1"/>
</dbReference>
<feature type="compositionally biased region" description="Basic residues" evidence="2">
    <location>
        <begin position="517"/>
        <end position="538"/>
    </location>
</feature>
<dbReference type="CDD" id="cd19870">
    <property type="entry name" value="DSRM_SON-like"/>
    <property type="match status" value="1"/>
</dbReference>
<evidence type="ECO:0000259" key="4">
    <source>
        <dbReference type="PROSITE" id="PS50174"/>
    </source>
</evidence>
<dbReference type="GO" id="GO:0051726">
    <property type="term" value="P:regulation of cell cycle"/>
    <property type="evidence" value="ECO:0007669"/>
    <property type="project" value="InterPro"/>
</dbReference>
<dbReference type="PROSITE" id="PS50174">
    <property type="entry name" value="G_PATCH"/>
    <property type="match status" value="1"/>
</dbReference>
<dbReference type="Pfam" id="PF01585">
    <property type="entry name" value="G-patch"/>
    <property type="match status" value="1"/>
</dbReference>
<dbReference type="InterPro" id="IPR014720">
    <property type="entry name" value="dsRBD_dom"/>
</dbReference>
<reference evidence="5" key="1">
    <citation type="submission" date="2021-12" db="EMBL/GenBank/DDBJ databases">
        <authorList>
            <person name="King R."/>
        </authorList>
    </citation>
    <scope>NUCLEOTIDE SEQUENCE</scope>
</reference>
<dbReference type="PANTHER" id="PTHR46528:SF1">
    <property type="entry name" value="PROTEIN SON"/>
    <property type="match status" value="1"/>
</dbReference>
<dbReference type="Gene3D" id="3.30.160.20">
    <property type="match status" value="1"/>
</dbReference>
<feature type="compositionally biased region" description="Basic and acidic residues" evidence="2">
    <location>
        <begin position="235"/>
        <end position="244"/>
    </location>
</feature>
<dbReference type="EMBL" id="OU963866">
    <property type="protein sequence ID" value="CAH0390086.1"/>
    <property type="molecule type" value="Genomic_DNA"/>
</dbReference>
<feature type="compositionally biased region" description="Basic and acidic residues" evidence="2">
    <location>
        <begin position="104"/>
        <end position="115"/>
    </location>
</feature>
<accession>A0A9P0AEJ0</accession>
<feature type="region of interest" description="Disordered" evidence="2">
    <location>
        <begin position="25"/>
        <end position="163"/>
    </location>
</feature>
<feature type="compositionally biased region" description="Polar residues" evidence="2">
    <location>
        <begin position="262"/>
        <end position="278"/>
    </location>
</feature>
<evidence type="ECO:0000259" key="3">
    <source>
        <dbReference type="PROSITE" id="PS50137"/>
    </source>
</evidence>
<dbReference type="AlphaFoldDB" id="A0A9P0AEJ0"/>
<feature type="domain" description="DRBM" evidence="3">
    <location>
        <begin position="923"/>
        <end position="993"/>
    </location>
</feature>
<feature type="compositionally biased region" description="Basic residues" evidence="2">
    <location>
        <begin position="403"/>
        <end position="421"/>
    </location>
</feature>
<feature type="compositionally biased region" description="Low complexity" evidence="2">
    <location>
        <begin position="188"/>
        <end position="211"/>
    </location>
</feature>
<feature type="compositionally biased region" description="Basic and acidic residues" evidence="2">
    <location>
        <begin position="625"/>
        <end position="635"/>
    </location>
</feature>
<feature type="compositionally biased region" description="Basic and acidic residues" evidence="2">
    <location>
        <begin position="279"/>
        <end position="289"/>
    </location>
</feature>
<dbReference type="KEGG" id="btab:109029543"/>
<dbReference type="Proteomes" id="UP001152759">
    <property type="component" value="Chromosome 5"/>
</dbReference>
<dbReference type="PANTHER" id="PTHR46528">
    <property type="entry name" value="PROTEIN SON"/>
    <property type="match status" value="1"/>
</dbReference>
<feature type="compositionally biased region" description="Low complexity" evidence="2">
    <location>
        <begin position="39"/>
        <end position="51"/>
    </location>
</feature>
<sequence length="997" mass="110727">MSSETANPVDSSQQPLKSSAEILSELFGAFNAPPPQFPSDSVKSSDESSSSSEDDKKESKLKKHKKKSKHKKHKKVKKKKHKSSDSSDSDNRKHKKKHKKDRKKSKDGSDSEIKQKLPKSNTNNVGISLDHLENDMVDDNIITASDEEANSVSLKDDNNPNKIKKLDSFLDVKSTLDDIFNNVKMVVPSEAPKNSSKSSSSVKETKSTSSGKENEPTQNSFKDIKPVLPVIVKQEPVDRTESVKKSLSSTTTPPVEKDPVQESATKIPTPTLFESNDSSEAKPAADKAKGTTGKIVIKNLKFSSVFEATVREVEEQAKKEAEKYEDGEIHSSSDSDKPESELSEGEKDALEALSPKDDLKDTMKKSSSSKSKSKKCDKKHKSSREKKKRKRSHSDSIRSPSPVRHRKERKTRSRSRSKNRNGTKDRKEISSSRHHSHDRSKRSHSNSRYSSEEKNDHHRLTDRSRHRSHDKDRVHDKDQINDKDRTHDKDRSHDRHRFHDKDRSRDKDRRSLDKDHHRSRSHHRSDHKRRRSRSRSSHRSSERPRGKSEEKIDKKKLLEIARKNTISMLKQGALPEAVLEKTRLSTFKAGGKTVDELTDFCKLLSQKDADGHESISSDTDDSGSESEKPFHHPFQIKDKPSSIVLNIKGAQPLPLKSLQEKTAESAKKLSAQFPVSSGQQHRKTEEWVPVEPKKTEAAPLPVSAPLAITAPPPQPVATPVAQTMPLGPAAVPAPAAPVPVPTPVIPSPLQTNAIAPPPAAIFPPPPVAPVKDIGSIVTQRLMAMRKLVENPHDVEAISSMYKAQQDMRTWAESKQTPGQFTGSTGVRVLSAAELASGPQAWVKKDMLISAKPVSGGMGMTLLQKMGWKPGEGLGKNKEGSLTPLSLEVKMDKKGLVSQEDFPKPPPKAPPPFRANFKSLEGKHPVSLLTEFCLKRRIPPPVFDLCMETGPDHKKNFLYKVRVKGVEYKPGVASPNKKLARKEAAQACLQALGVLPPS</sequence>
<feature type="region of interest" description="Disordered" evidence="2">
    <location>
        <begin position="312"/>
        <end position="556"/>
    </location>
</feature>
<proteinExistence type="predicted"/>
<gene>
    <name evidence="5" type="ORF">BEMITA_LOCUS8845</name>
</gene>
<feature type="compositionally biased region" description="Basic and acidic residues" evidence="2">
    <location>
        <begin position="539"/>
        <end position="556"/>
    </location>
</feature>
<feature type="compositionally biased region" description="Basic residues" evidence="2">
    <location>
        <begin position="59"/>
        <end position="82"/>
    </location>
</feature>
<dbReference type="InterPro" id="IPR000467">
    <property type="entry name" value="G_patch_dom"/>
</dbReference>
<dbReference type="SMART" id="SM00358">
    <property type="entry name" value="DSRM"/>
    <property type="match status" value="1"/>
</dbReference>
<feature type="region of interest" description="Disordered" evidence="2">
    <location>
        <begin position="184"/>
        <end position="294"/>
    </location>
</feature>
<dbReference type="InterPro" id="IPR032922">
    <property type="entry name" value="SON"/>
</dbReference>
<dbReference type="SUPFAM" id="SSF54768">
    <property type="entry name" value="dsRNA-binding domain-like"/>
    <property type="match status" value="1"/>
</dbReference>
<feature type="compositionally biased region" description="Basic and acidic residues" evidence="2">
    <location>
        <begin position="422"/>
        <end position="431"/>
    </location>
</feature>
<feature type="region of interest" description="Disordered" evidence="2">
    <location>
        <begin position="609"/>
        <end position="635"/>
    </location>
</feature>
<feature type="region of interest" description="Disordered" evidence="2">
    <location>
        <begin position="670"/>
        <end position="692"/>
    </location>
</feature>
<feature type="domain" description="G-patch" evidence="4">
    <location>
        <begin position="854"/>
        <end position="900"/>
    </location>
</feature>
<feature type="compositionally biased region" description="Basic residues" evidence="2">
    <location>
        <begin position="92"/>
        <end position="103"/>
    </location>
</feature>
<evidence type="ECO:0000313" key="6">
    <source>
        <dbReference type="Proteomes" id="UP001152759"/>
    </source>
</evidence>
<dbReference type="PROSITE" id="PS50137">
    <property type="entry name" value="DS_RBD"/>
    <property type="match status" value="1"/>
</dbReference>
<feature type="compositionally biased region" description="Basic and acidic residues" evidence="2">
    <location>
        <begin position="682"/>
        <end position="692"/>
    </location>
</feature>
<evidence type="ECO:0000256" key="1">
    <source>
        <dbReference type="PROSITE-ProRule" id="PRU00266"/>
    </source>
</evidence>
<dbReference type="GO" id="GO:0003723">
    <property type="term" value="F:RNA binding"/>
    <property type="evidence" value="ECO:0007669"/>
    <property type="project" value="UniProtKB-UniRule"/>
</dbReference>
<feature type="compositionally biased region" description="Basic and acidic residues" evidence="2">
    <location>
        <begin position="312"/>
        <end position="364"/>
    </location>
</feature>
<evidence type="ECO:0000313" key="5">
    <source>
        <dbReference type="EMBL" id="CAH0390086.1"/>
    </source>
</evidence>
<dbReference type="Pfam" id="PF00035">
    <property type="entry name" value="dsrm"/>
    <property type="match status" value="1"/>
</dbReference>
<evidence type="ECO:0008006" key="7">
    <source>
        <dbReference type="Google" id="ProtNLM"/>
    </source>
</evidence>
<feature type="compositionally biased region" description="Basic and acidic residues" evidence="2">
    <location>
        <begin position="154"/>
        <end position="163"/>
    </location>
</feature>
<protein>
    <recommendedName>
        <fullName evidence="7">Protein SON</fullName>
    </recommendedName>
</protein>
<keyword evidence="6" id="KW-1185">Reference proteome</keyword>